<comment type="caution">
    <text evidence="3">The sequence shown here is derived from an EMBL/GenBank/DDBJ whole genome shotgun (WGS) entry which is preliminary data.</text>
</comment>
<dbReference type="EMBL" id="AGNL01007161">
    <property type="protein sequence ID" value="EJK71496.1"/>
    <property type="molecule type" value="Genomic_DNA"/>
</dbReference>
<accession>K0TDB8</accession>
<gene>
    <name evidence="3" type="ORF">THAOC_07056</name>
</gene>
<protein>
    <submittedName>
        <fullName evidence="3">Uncharacterized protein</fullName>
    </submittedName>
</protein>
<organism evidence="3 4">
    <name type="scientific">Thalassiosira oceanica</name>
    <name type="common">Marine diatom</name>
    <dbReference type="NCBI Taxonomy" id="159749"/>
    <lineage>
        <taxon>Eukaryota</taxon>
        <taxon>Sar</taxon>
        <taxon>Stramenopiles</taxon>
        <taxon>Ochrophyta</taxon>
        <taxon>Bacillariophyta</taxon>
        <taxon>Coscinodiscophyceae</taxon>
        <taxon>Thalassiosirophycidae</taxon>
        <taxon>Thalassiosirales</taxon>
        <taxon>Thalassiosiraceae</taxon>
        <taxon>Thalassiosira</taxon>
    </lineage>
</organism>
<dbReference type="Proteomes" id="UP000266841">
    <property type="component" value="Unassembled WGS sequence"/>
</dbReference>
<feature type="non-terminal residue" evidence="3">
    <location>
        <position position="1"/>
    </location>
</feature>
<evidence type="ECO:0000256" key="1">
    <source>
        <dbReference type="SAM" id="Coils"/>
    </source>
</evidence>
<feature type="region of interest" description="Disordered" evidence="2">
    <location>
        <begin position="837"/>
        <end position="859"/>
    </location>
</feature>
<dbReference type="PANTHER" id="PTHR31424">
    <property type="entry name" value="PROTEIN CBG23806"/>
    <property type="match status" value="1"/>
</dbReference>
<evidence type="ECO:0000313" key="3">
    <source>
        <dbReference type="EMBL" id="EJK71496.1"/>
    </source>
</evidence>
<keyword evidence="4" id="KW-1185">Reference proteome</keyword>
<dbReference type="AlphaFoldDB" id="K0TDB8"/>
<reference evidence="3 4" key="1">
    <citation type="journal article" date="2012" name="Genome Biol.">
        <title>Genome and low-iron response of an oceanic diatom adapted to chronic iron limitation.</title>
        <authorList>
            <person name="Lommer M."/>
            <person name="Specht M."/>
            <person name="Roy A.S."/>
            <person name="Kraemer L."/>
            <person name="Andreson R."/>
            <person name="Gutowska M.A."/>
            <person name="Wolf J."/>
            <person name="Bergner S.V."/>
            <person name="Schilhabel M.B."/>
            <person name="Klostermeier U.C."/>
            <person name="Beiko R.G."/>
            <person name="Rosenstiel P."/>
            <person name="Hippler M."/>
            <person name="Laroche J."/>
        </authorList>
    </citation>
    <scope>NUCLEOTIDE SEQUENCE [LARGE SCALE GENOMIC DNA]</scope>
    <source>
        <strain evidence="3 4">CCMP1005</strain>
    </source>
</reference>
<name>K0TDB8_THAOC</name>
<evidence type="ECO:0000313" key="4">
    <source>
        <dbReference type="Proteomes" id="UP000266841"/>
    </source>
</evidence>
<keyword evidence="1" id="KW-0175">Coiled coil</keyword>
<dbReference type="OrthoDB" id="57455at2759"/>
<proteinExistence type="predicted"/>
<feature type="coiled-coil region" evidence="1">
    <location>
        <begin position="600"/>
        <end position="641"/>
    </location>
</feature>
<sequence>NEKSLKQSATTEQKISLADALLDVCENDSQLQETLLRDTGNFANNLAVLLRASVMTSAMSDVSLPTPKTLYPEGHDFAKYSMLNTLNIDVMTREDGSNGRRKFEALARDLHNYCKERGEELSFETWNNYKYVLLQLPVEKPLNESDKWFKKYQLIEKTLDTVLVGDDMAAKIQCMLEYIVMRHGDAARDALVEMGMLPKVLDVYEMSATMEAANIGITQWRQLVQCFKEYMNIDKISVSEDAWRKLGSDVGEIKTGVFSYVKNKKKGTRKENAVWWSMDPRAEFERNLADFANQCPDFDPKRIGAIQAIYAGDHGQGKHRFACKNVVHMLVDDGNGGLKQDKSQEPHTVIYPLADIKASKDTCEVFKGTIHQHLATGINQIVHGKVLFEKVEVTDKEGKQWKCTVIDKEHAKFDVETSEVVDAEPFMIGDLKYYSQMLGKEDFDSSWCCHCQLKYAEWQGLNDAVGAPWTLDLLRAQHVANERPPKATGVAMKGVREIPLFDIPVENYIWPILHTLIGIGNNILAYLVDYADNFIQLLPSQQVRLKKDVKILDKKIDEERASIAHFDSANTGSGKEMLKIAKRKIREMKSAINYVEGEAKEKLQKDIDEKEKEVSSLEAEREAMSKELERLKKEKATARKIDANSLYTGIDLILKKYGINRAEYHGGDLTGVHVKKLMESAKEITDDIRDYLIGSLHPESNETEDSIKETCSNVAALLTLWDAVLSNLHIRFPSTEQCDETQDYISAAIKLSHDMGMSKTVKGHGAQRHVVMQMKQVYGGLPEFDEQWAERIHQVGKKADMRLRNLNERRAALSRASSFRRAIKPETRFALKRLDKHKEGAAQANNGEAGGGEACQEGA</sequence>
<dbReference type="PANTHER" id="PTHR31424:SF3">
    <property type="entry name" value="RING-TYPE DOMAIN-CONTAINING PROTEIN"/>
    <property type="match status" value="1"/>
</dbReference>
<evidence type="ECO:0000256" key="2">
    <source>
        <dbReference type="SAM" id="MobiDB-lite"/>
    </source>
</evidence>